<dbReference type="InterPro" id="IPR058240">
    <property type="entry name" value="rSAM_sf"/>
</dbReference>
<dbReference type="EMBL" id="FOEC01000011">
    <property type="protein sequence ID" value="SEO91041.1"/>
    <property type="molecule type" value="Genomic_DNA"/>
</dbReference>
<dbReference type="Pfam" id="PF04459">
    <property type="entry name" value="DUF512"/>
    <property type="match status" value="1"/>
</dbReference>
<dbReference type="InterPro" id="IPR036034">
    <property type="entry name" value="PDZ_sf"/>
</dbReference>
<dbReference type="InterPro" id="IPR045375">
    <property type="entry name" value="Put_radical_SAM-like_N"/>
</dbReference>
<evidence type="ECO:0000313" key="3">
    <source>
        <dbReference type="EMBL" id="SEO91041.1"/>
    </source>
</evidence>
<dbReference type="KEGG" id="ddt:AAY81_05370"/>
<keyword evidence="4" id="KW-1185">Reference proteome</keyword>
<dbReference type="Gene3D" id="2.30.42.10">
    <property type="match status" value="1"/>
</dbReference>
<dbReference type="RefSeq" id="WP_240480553.1">
    <property type="nucleotide sequence ID" value="NZ_CP011402.1"/>
</dbReference>
<dbReference type="SUPFAM" id="SSF50156">
    <property type="entry name" value="PDZ domain-like"/>
    <property type="match status" value="1"/>
</dbReference>
<dbReference type="CDD" id="cd01335">
    <property type="entry name" value="Radical_SAM"/>
    <property type="match status" value="1"/>
</dbReference>
<dbReference type="Pfam" id="PF19238">
    <property type="entry name" value="Radical_SAM_2"/>
    <property type="match status" value="1"/>
</dbReference>
<gene>
    <name evidence="3" type="ORF">SAMN02910314_01583</name>
</gene>
<evidence type="ECO:0000313" key="4">
    <source>
        <dbReference type="Proteomes" id="UP000182975"/>
    </source>
</evidence>
<dbReference type="Proteomes" id="UP000182975">
    <property type="component" value="Unassembled WGS sequence"/>
</dbReference>
<protein>
    <submittedName>
        <fullName evidence="3">Putative radical SAM enzyme, TIGR03279 family</fullName>
    </submittedName>
</protein>
<proteinExistence type="predicted"/>
<accession>A0A172RYB1</accession>
<dbReference type="InterPro" id="IPR013785">
    <property type="entry name" value="Aldolase_TIM"/>
</dbReference>
<dbReference type="SUPFAM" id="SSF102114">
    <property type="entry name" value="Radical SAM enzymes"/>
    <property type="match status" value="1"/>
</dbReference>
<feature type="domain" description="Putative radical SAM N-terminal" evidence="2">
    <location>
        <begin position="74"/>
        <end position="220"/>
    </location>
</feature>
<dbReference type="STRING" id="79604.AAY81_05370"/>
<name>A0A172RYB1_9ACTN</name>
<reference evidence="4" key="1">
    <citation type="submission" date="2016-10" db="EMBL/GenBank/DDBJ databases">
        <authorList>
            <person name="Varghese N."/>
        </authorList>
    </citation>
    <scope>NUCLEOTIDE SEQUENCE [LARGE SCALE GENOMIC DNA]</scope>
    <source>
        <strain evidence="4">DSM 21843</strain>
    </source>
</reference>
<sequence length="454" mass="50420">MPRSASTPVAWIKDVLPGSPADDAGFTPGCGLLAVDGHPIRDAIDWRWYTDDYEIELTYVDADGDTGTVVLEREEGETWGFDFTKAIFDDLMLCRNACKFCFMRQLPEDARDTLTLRDDDYRLSFLQGTFVTFTNIGPEDEERIIEQFISPLRFSLHAITPEVRRDVIGKHAPRGIEVAEHLLEAGIQVHAQIVLMPGVNDGEELRRTLEWAYAHPGILSVGIVPLGFTKHQTSFEFSFNDRGMAQQVIDCIEPFQLRAMEERSDAWVFCSDEFYRNAHPDDLLDYLPPAEFYGGFDLFEDGIGIVRSFVDDWNACPDAQLACAQAIRESGKRVLFVCGCAQREFFTPLIEKSPLAGLLVPFYVKNEYFGGNVDVTGLLCGCDISAALATVSSEDDYAFAALPKVILNADGVTLDDMTVSDMEGASGLHIHVVSCVASEFLPQIAQMCGSSARR</sequence>
<dbReference type="PATRIC" id="fig|79604.3.peg.1088"/>
<dbReference type="InterPro" id="IPR007549">
    <property type="entry name" value="DUF512"/>
</dbReference>
<organism evidence="3 4">
    <name type="scientific">Denitrobacterium detoxificans</name>
    <dbReference type="NCBI Taxonomy" id="79604"/>
    <lineage>
        <taxon>Bacteria</taxon>
        <taxon>Bacillati</taxon>
        <taxon>Actinomycetota</taxon>
        <taxon>Coriobacteriia</taxon>
        <taxon>Eggerthellales</taxon>
        <taxon>Eggerthellaceae</taxon>
        <taxon>Denitrobacterium</taxon>
    </lineage>
</organism>
<feature type="domain" description="DUF512" evidence="1">
    <location>
        <begin position="224"/>
        <end position="434"/>
    </location>
</feature>
<dbReference type="Gene3D" id="3.20.20.70">
    <property type="entry name" value="Aldolase class I"/>
    <property type="match status" value="1"/>
</dbReference>
<evidence type="ECO:0000259" key="2">
    <source>
        <dbReference type="Pfam" id="PF19238"/>
    </source>
</evidence>
<evidence type="ECO:0000259" key="1">
    <source>
        <dbReference type="Pfam" id="PF04459"/>
    </source>
</evidence>
<dbReference type="AlphaFoldDB" id="A0A172RYB1"/>